<reference evidence="1" key="1">
    <citation type="submission" date="2021-10" db="EMBL/GenBank/DDBJ databases">
        <title>Psilocybe cubensis genome.</title>
        <authorList>
            <person name="Mckernan K.J."/>
            <person name="Crawford S."/>
            <person name="Trippe A."/>
            <person name="Kane L.T."/>
            <person name="Mclaughlin S."/>
        </authorList>
    </citation>
    <scope>NUCLEOTIDE SEQUENCE</scope>
    <source>
        <strain evidence="1">MGC-MH-2018</strain>
    </source>
</reference>
<dbReference type="Proteomes" id="UP000664032">
    <property type="component" value="Unassembled WGS sequence"/>
</dbReference>
<protein>
    <submittedName>
        <fullName evidence="1">Cytochrome P450 monooxygenase 98</fullName>
    </submittedName>
</protein>
<keyword evidence="1" id="KW-0560">Oxidoreductase</keyword>
<accession>A0ACB8GQ54</accession>
<dbReference type="EMBL" id="JAFIQS020000009">
    <property type="protein sequence ID" value="KAH9477688.1"/>
    <property type="molecule type" value="Genomic_DNA"/>
</dbReference>
<evidence type="ECO:0000313" key="1">
    <source>
        <dbReference type="EMBL" id="KAH9477688.1"/>
    </source>
</evidence>
<keyword evidence="1" id="KW-0503">Monooxygenase</keyword>
<comment type="caution">
    <text evidence="1">The sequence shown here is derived from an EMBL/GenBank/DDBJ whole genome shotgun (WGS) entry which is preliminary data.</text>
</comment>
<proteinExistence type="predicted"/>
<evidence type="ECO:0000313" key="2">
    <source>
        <dbReference type="Proteomes" id="UP000664032"/>
    </source>
</evidence>
<name>A0ACB8GQ54_PSICU</name>
<keyword evidence="2" id="KW-1185">Reference proteome</keyword>
<organism evidence="1 2">
    <name type="scientific">Psilocybe cubensis</name>
    <name type="common">Psychedelic mushroom</name>
    <name type="synonym">Stropharia cubensis</name>
    <dbReference type="NCBI Taxonomy" id="181762"/>
    <lineage>
        <taxon>Eukaryota</taxon>
        <taxon>Fungi</taxon>
        <taxon>Dikarya</taxon>
        <taxon>Basidiomycota</taxon>
        <taxon>Agaricomycotina</taxon>
        <taxon>Agaricomycetes</taxon>
        <taxon>Agaricomycetidae</taxon>
        <taxon>Agaricales</taxon>
        <taxon>Agaricineae</taxon>
        <taxon>Strophariaceae</taxon>
        <taxon>Psilocybe</taxon>
    </lineage>
</organism>
<gene>
    <name evidence="1" type="ORF">JR316_0009914</name>
</gene>
<sequence>MSMAPSVPALDTFASLAFLCISALYLKARWKSSRLPLPPGPKGYPIIGNLLDMPHRFEWEVYHRWCKDFDTDILHLNAGGTHIIVLDSYRAAQEVLERKSTINSGRPRLPMVNELMGLDFNFGFMDYGICVRRSRRLMHHAFHPSAAKQYRPQEINSARRFLRRLLDDQDDIMGELRLLSGEAVLSSTYGIEIASKHDKYITIAEDGTEPVLTAIIPGTFLVDFIPALKYVPEWFPGAEFKRKAREWRQATFRMRDVPYEDAKREIERGTPLVSFCSMSLGKIDERLDRDAQEEDIKSVAATLYGAYTTAGADSVMAAVATCILALLNHPDVFKKAQAQIDSVVKPGRLPDFDDEASLPFVTAIIKESMRWREVTPLGLPHRASAESEYNGYRIPKGSIIMANSWAMLHDETVYPEPFAFKPERFLTNKGQLNKSVKDPGHAIWGFGRRICPGRYMAASSVWITVASFISAFDIARVDESGGLDHEYGSGIIRIPLPFKCSIRPRSKAIEDFIRSTTRE</sequence>